<dbReference type="Pfam" id="PF17406">
    <property type="entry name" value="Nrap_D5"/>
    <property type="match status" value="1"/>
</dbReference>
<dbReference type="InterPro" id="IPR005554">
    <property type="entry name" value="NOL6/Upt22"/>
</dbReference>
<evidence type="ECO:0000313" key="19">
    <source>
        <dbReference type="Proteomes" id="UP001152888"/>
    </source>
</evidence>
<dbReference type="GO" id="GO:0003723">
    <property type="term" value="F:RNA binding"/>
    <property type="evidence" value="ECO:0007669"/>
    <property type="project" value="UniProtKB-KW"/>
</dbReference>
<keyword evidence="7 10" id="KW-0539">Nucleus</keyword>
<dbReference type="OrthoDB" id="10251401at2759"/>
<evidence type="ECO:0000256" key="7">
    <source>
        <dbReference type="ARBA" id="ARBA00023242"/>
    </source>
</evidence>
<accession>A0A9P0LUV9</accession>
<feature type="region of interest" description="Disordered" evidence="11">
    <location>
        <begin position="1"/>
        <end position="53"/>
    </location>
</feature>
<evidence type="ECO:0000256" key="1">
    <source>
        <dbReference type="ARBA" id="ARBA00004286"/>
    </source>
</evidence>
<dbReference type="InterPro" id="IPR035369">
    <property type="entry name" value="Nrap_D4"/>
</dbReference>
<dbReference type="InterPro" id="IPR035371">
    <property type="entry name" value="Nrap_D6"/>
</dbReference>
<dbReference type="PANTHER" id="PTHR17972:SF0">
    <property type="entry name" value="NUCLEOLAR PROTEIN 6"/>
    <property type="match status" value="1"/>
</dbReference>
<dbReference type="GO" id="GO:0006364">
    <property type="term" value="P:rRNA processing"/>
    <property type="evidence" value="ECO:0007669"/>
    <property type="project" value="TreeGrafter"/>
</dbReference>
<feature type="domain" description="Nrap protein" evidence="16">
    <location>
        <begin position="831"/>
        <end position="985"/>
    </location>
</feature>
<evidence type="ECO:0000259" key="14">
    <source>
        <dbReference type="Pfam" id="PF17404"/>
    </source>
</evidence>
<feature type="domain" description="Nrap protein" evidence="15">
    <location>
        <begin position="634"/>
        <end position="828"/>
    </location>
</feature>
<feature type="domain" description="Nrap protein" evidence="12">
    <location>
        <begin position="180"/>
        <end position="313"/>
    </location>
</feature>
<dbReference type="Gene3D" id="1.10.1410.10">
    <property type="match status" value="2"/>
</dbReference>
<comment type="similarity">
    <text evidence="3 10">Belongs to the NRAP family.</text>
</comment>
<organism evidence="18 19">
    <name type="scientific">Acanthoscelides obtectus</name>
    <name type="common">Bean weevil</name>
    <name type="synonym">Bruchus obtectus</name>
    <dbReference type="NCBI Taxonomy" id="200917"/>
    <lineage>
        <taxon>Eukaryota</taxon>
        <taxon>Metazoa</taxon>
        <taxon>Ecdysozoa</taxon>
        <taxon>Arthropoda</taxon>
        <taxon>Hexapoda</taxon>
        <taxon>Insecta</taxon>
        <taxon>Pterygota</taxon>
        <taxon>Neoptera</taxon>
        <taxon>Endopterygota</taxon>
        <taxon>Coleoptera</taxon>
        <taxon>Polyphaga</taxon>
        <taxon>Cucujiformia</taxon>
        <taxon>Chrysomeloidea</taxon>
        <taxon>Chrysomelidae</taxon>
        <taxon>Bruchinae</taxon>
        <taxon>Bruchini</taxon>
        <taxon>Acanthoscelides</taxon>
    </lineage>
</organism>
<evidence type="ECO:0000256" key="9">
    <source>
        <dbReference type="ARBA" id="ARBA00035020"/>
    </source>
</evidence>
<evidence type="ECO:0000256" key="6">
    <source>
        <dbReference type="ARBA" id="ARBA00022884"/>
    </source>
</evidence>
<dbReference type="AlphaFoldDB" id="A0A9P0LUV9"/>
<dbReference type="EMBL" id="CAKOFQ010007366">
    <property type="protein sequence ID" value="CAH1999446.1"/>
    <property type="molecule type" value="Genomic_DNA"/>
</dbReference>
<evidence type="ECO:0000256" key="2">
    <source>
        <dbReference type="ARBA" id="ARBA00004604"/>
    </source>
</evidence>
<evidence type="ECO:0000256" key="4">
    <source>
        <dbReference type="ARBA" id="ARBA00016437"/>
    </source>
</evidence>
<evidence type="ECO:0000259" key="16">
    <source>
        <dbReference type="Pfam" id="PF17406"/>
    </source>
</evidence>
<protein>
    <recommendedName>
        <fullName evidence="4 10">Nucleolar protein 6</fullName>
    </recommendedName>
</protein>
<dbReference type="FunFam" id="1.10.1410.10:FF:000006">
    <property type="entry name" value="Nucleolar protein 6"/>
    <property type="match status" value="1"/>
</dbReference>
<dbReference type="GO" id="GO:0032545">
    <property type="term" value="C:CURI complex"/>
    <property type="evidence" value="ECO:0007669"/>
    <property type="project" value="TreeGrafter"/>
</dbReference>
<dbReference type="PANTHER" id="PTHR17972">
    <property type="entry name" value="NUCLEOLAR RNA-ASSOCIATED PROTEIN"/>
    <property type="match status" value="1"/>
</dbReference>
<feature type="domain" description="Nrap protein" evidence="17">
    <location>
        <begin position="987"/>
        <end position="1115"/>
    </location>
</feature>
<dbReference type="Pfam" id="PF17407">
    <property type="entry name" value="Nrap_D6"/>
    <property type="match status" value="1"/>
</dbReference>
<evidence type="ECO:0000256" key="5">
    <source>
        <dbReference type="ARBA" id="ARBA00022454"/>
    </source>
</evidence>
<keyword evidence="6 10" id="KW-0694">RNA-binding</keyword>
<evidence type="ECO:0000256" key="8">
    <source>
        <dbReference type="ARBA" id="ARBA00035000"/>
    </source>
</evidence>
<feature type="domain" description="Nrap protein" evidence="14">
    <location>
        <begin position="462"/>
        <end position="609"/>
    </location>
</feature>
<dbReference type="Pfam" id="PF03813">
    <property type="entry name" value="Nrap"/>
    <property type="match status" value="1"/>
</dbReference>
<evidence type="ECO:0000259" key="13">
    <source>
        <dbReference type="Pfam" id="PF17403"/>
    </source>
</evidence>
<dbReference type="GO" id="GO:0005694">
    <property type="term" value="C:chromosome"/>
    <property type="evidence" value="ECO:0007669"/>
    <property type="project" value="UniProtKB-SubCell"/>
</dbReference>
<dbReference type="InterPro" id="IPR035367">
    <property type="entry name" value="Nrap_D2"/>
</dbReference>
<feature type="domain" description="Nrap protein" evidence="13">
    <location>
        <begin position="321"/>
        <end position="458"/>
    </location>
</feature>
<dbReference type="GO" id="GO:0034456">
    <property type="term" value="C:UTP-C complex"/>
    <property type="evidence" value="ECO:0007669"/>
    <property type="project" value="TreeGrafter"/>
</dbReference>
<proteinExistence type="inferred from homology"/>
<evidence type="ECO:0000313" key="18">
    <source>
        <dbReference type="EMBL" id="CAH1999446.1"/>
    </source>
</evidence>
<dbReference type="InterPro" id="IPR035370">
    <property type="entry name" value="Nrap_D5"/>
</dbReference>
<evidence type="ECO:0000256" key="10">
    <source>
        <dbReference type="RuleBase" id="RU364032"/>
    </source>
</evidence>
<dbReference type="Gene3D" id="3.30.70.3030">
    <property type="match status" value="1"/>
</dbReference>
<evidence type="ECO:0000259" key="12">
    <source>
        <dbReference type="Pfam" id="PF03813"/>
    </source>
</evidence>
<comment type="function">
    <text evidence="8">Part of the small subunit (SSU) processome, first precursor of the small eukaryotic ribosomal subunit. During the assembly of the SSU processome in the nucleolus, many ribosome biogenesis factors, an RNA chaperone and ribosomal proteins associate with the nascent pre-rRNA and work in concert to generate RNA folding, modifications, rearrangements and cleavage as well as targeted degradation of pre-ribosomal RNA by the RNA exosome.</text>
</comment>
<sequence length="1122" mass="129741">MDDLESDPGSESGFSDNSTDVSIKKKKVPKKRAYEDIPSRAPPTKKGKNDLYRPPTVEELNTLKETENLYNNNLFRLQIQELIAEVEIKNKRKKALSIWLEAFERFVSNLSEYEFKLSHINDIKKSRSAEDKLKKRLFQYKCPLETDQDVTLKFTKPDMVQKFGLYEINSLPGPNLSIYLNLVMPKECFQTKDFLNNRYLVKRYYYLLYIAESLRVAELDTHIALDFHRSNHLQPILQVKLKKCDRVCVYIYATPTQETFKCTRFIPDQNNLKIDVFKMGIEDNVLKEAPTIFYNASLAYDVSLRQNTEYVSASLIEHPNVQEAIKLLYIWMTQREFDIGFGSLCEDLIIYIVTYLLSKKKINKYMSSYQVIRNVWNFFVTTDLQEVGLSLSDFTQQETFDAFRKYYEIVCLDKTGSYNITSFLSLEMYKTIKIECQTALKYLDEKRSDNFQQLFLVKHPFFLQYDSVITLTQALDYDKLDQSIEDRCSYVGYKGLLNVKHVQKVLAKALESRVHSIVPRIEMEGDLLKKVQFGIKVNGDKAFSLLEMGPHLHEFAAAAEFRKFWDRLATDRRFKDGSARVAVHFKTNTIKGKRNIVKKIVDFVFKDKLHLKYSVLYNELEDVLVSKKMVPCYPNGTNEETVLKIIHASDDLGKLLRELKMSLKITGIQGLSHGFCFTDVAPPIPANYQVEEGTTVKMKNIVFANDNLPSTPRFCATVESVLQLEHSSKWPNDLEALRHYKTAFYLEIGRSLHKEHGLLTNITTEFIDVFHEGVVFRYFLYIPKELALMKRTMTESGLKCWKASAQSDLVERRLVILPKIIGALKGVQAVHPSFGPGCCLVKRWLRSQLIDDFLFPDIVVDLVNAALFLNRSGEQSNTPQIAFFRFLKFFSDFDWELQPIVANFNDDITNDEVATIEATLQQNRSAYPSLYIITPYDRGLSVFTKKTPTREVLFRVRQLARESLGFLRGSLDAGSSVNIQQLFTPNLEGYNVLMHLNPEMNSRRYEELVFGQVEDRIVIEKYKKSEDDKIPIVNFDSVKKYLDTLRQNYGKYVTFFHNTHGGNVIGVLWNPIAYEKKDFKVSTVNAGKLVQDKIEFNFDAVLEDFHLLGKGIISGFSRQTDP</sequence>
<evidence type="ECO:0000256" key="3">
    <source>
        <dbReference type="ARBA" id="ARBA00006674"/>
    </source>
</evidence>
<comment type="subcellular location">
    <subcellularLocation>
        <location evidence="1">Chromosome</location>
    </subcellularLocation>
    <subcellularLocation>
        <location evidence="2 10">Nucleus</location>
        <location evidence="2 10">Nucleolus</location>
    </subcellularLocation>
</comment>
<gene>
    <name evidence="18" type="ORF">ACAOBT_LOCUS24971</name>
</gene>
<name>A0A9P0LUV9_ACAOB</name>
<dbReference type="Proteomes" id="UP001152888">
    <property type="component" value="Unassembled WGS sequence"/>
</dbReference>
<dbReference type="Pfam" id="PF17403">
    <property type="entry name" value="Nrap_D2"/>
    <property type="match status" value="1"/>
</dbReference>
<comment type="caution">
    <text evidence="18">The sequence shown here is derived from an EMBL/GenBank/DDBJ whole genome shotgun (WGS) entry which is preliminary data.</text>
</comment>
<feature type="compositionally biased region" description="Polar residues" evidence="11">
    <location>
        <begin position="12"/>
        <end position="21"/>
    </location>
</feature>
<comment type="subunit">
    <text evidence="9">Part of the small subunit (SSU) processome, composed of more than 70 proteins and the RNA chaperone small nucleolar RNA (snoRNA) U3.</text>
</comment>
<evidence type="ECO:0000259" key="17">
    <source>
        <dbReference type="Pfam" id="PF17407"/>
    </source>
</evidence>
<dbReference type="InterPro" id="IPR035368">
    <property type="entry name" value="Nrap_D3"/>
</dbReference>
<dbReference type="InterPro" id="IPR035082">
    <property type="entry name" value="Nrap_D1"/>
</dbReference>
<evidence type="ECO:0000259" key="15">
    <source>
        <dbReference type="Pfam" id="PF17405"/>
    </source>
</evidence>
<dbReference type="Pfam" id="PF17405">
    <property type="entry name" value="Nrap_D4"/>
    <property type="match status" value="1"/>
</dbReference>
<reference evidence="18" key="1">
    <citation type="submission" date="2022-03" db="EMBL/GenBank/DDBJ databases">
        <authorList>
            <person name="Sayadi A."/>
        </authorList>
    </citation>
    <scope>NUCLEOTIDE SEQUENCE</scope>
</reference>
<keyword evidence="5" id="KW-0158">Chromosome</keyword>
<keyword evidence="19" id="KW-1185">Reference proteome</keyword>
<dbReference type="GO" id="GO:0032040">
    <property type="term" value="C:small-subunit processome"/>
    <property type="evidence" value="ECO:0007669"/>
    <property type="project" value="TreeGrafter"/>
</dbReference>
<dbReference type="Pfam" id="PF17404">
    <property type="entry name" value="Nrap_D3"/>
    <property type="match status" value="1"/>
</dbReference>
<evidence type="ECO:0000256" key="11">
    <source>
        <dbReference type="SAM" id="MobiDB-lite"/>
    </source>
</evidence>
<dbReference type="GO" id="GO:0006409">
    <property type="term" value="P:tRNA export from nucleus"/>
    <property type="evidence" value="ECO:0007669"/>
    <property type="project" value="TreeGrafter"/>
</dbReference>